<evidence type="ECO:0000256" key="1">
    <source>
        <dbReference type="SAM" id="SignalP"/>
    </source>
</evidence>
<feature type="chain" id="PRO_5023115327" evidence="1">
    <location>
        <begin position="28"/>
        <end position="122"/>
    </location>
</feature>
<keyword evidence="3" id="KW-1185">Reference proteome</keyword>
<dbReference type="AlphaFoldDB" id="A0A5C6MW85"/>
<organism evidence="2 3">
    <name type="scientific">Takifugu flavidus</name>
    <name type="common">sansaifugu</name>
    <dbReference type="NCBI Taxonomy" id="433684"/>
    <lineage>
        <taxon>Eukaryota</taxon>
        <taxon>Metazoa</taxon>
        <taxon>Chordata</taxon>
        <taxon>Craniata</taxon>
        <taxon>Vertebrata</taxon>
        <taxon>Euteleostomi</taxon>
        <taxon>Actinopterygii</taxon>
        <taxon>Neopterygii</taxon>
        <taxon>Teleostei</taxon>
        <taxon>Neoteleostei</taxon>
        <taxon>Acanthomorphata</taxon>
        <taxon>Eupercaria</taxon>
        <taxon>Tetraodontiformes</taxon>
        <taxon>Tetradontoidea</taxon>
        <taxon>Tetraodontidae</taxon>
        <taxon>Takifugu</taxon>
    </lineage>
</organism>
<evidence type="ECO:0000313" key="3">
    <source>
        <dbReference type="Proteomes" id="UP000324091"/>
    </source>
</evidence>
<accession>A0A5C6MW85</accession>
<evidence type="ECO:0000313" key="2">
    <source>
        <dbReference type="EMBL" id="TWW59049.1"/>
    </source>
</evidence>
<protein>
    <submittedName>
        <fullName evidence="2">Uncharacterized protein</fullName>
    </submittedName>
</protein>
<proteinExistence type="predicted"/>
<keyword evidence="1" id="KW-0732">Signal</keyword>
<dbReference type="Proteomes" id="UP000324091">
    <property type="component" value="Chromosome 6"/>
</dbReference>
<sequence length="122" mass="13468">MHVGVSDLYPHAVFVLLGLQVVYLSSCHVLPPEPTANVTTMVTQSPNKQKSNEAKCCCGMAKHPMALEDGPNAEPGPAGPNYISHNAMENVSEFWGERSEVMGYLCSMDRYQQKRTDRSTPR</sequence>
<comment type="caution">
    <text evidence="2">The sequence shown here is derived from an EMBL/GenBank/DDBJ whole genome shotgun (WGS) entry which is preliminary data.</text>
</comment>
<name>A0A5C6MW85_9TELE</name>
<feature type="signal peptide" evidence="1">
    <location>
        <begin position="1"/>
        <end position="27"/>
    </location>
</feature>
<dbReference type="EMBL" id="RHFK02000019">
    <property type="protein sequence ID" value="TWW59049.1"/>
    <property type="molecule type" value="Genomic_DNA"/>
</dbReference>
<reference evidence="2 3" key="1">
    <citation type="submission" date="2019-04" db="EMBL/GenBank/DDBJ databases">
        <title>Chromosome genome assembly for Takifugu flavidus.</title>
        <authorList>
            <person name="Xiao S."/>
        </authorList>
    </citation>
    <scope>NUCLEOTIDE SEQUENCE [LARGE SCALE GENOMIC DNA]</scope>
    <source>
        <strain evidence="2">HTHZ2018</strain>
        <tissue evidence="2">Muscle</tissue>
    </source>
</reference>
<gene>
    <name evidence="2" type="ORF">D4764_06G0005790</name>
</gene>